<dbReference type="InterPro" id="IPR040079">
    <property type="entry name" value="Glutathione_S-Trfase"/>
</dbReference>
<reference evidence="6" key="1">
    <citation type="journal article" date="2013" name="Proc. Natl. Acad. Sci. U.S.A.">
        <title>Improving the coverage of the cyanobacterial phylum using diversity-driven genome sequencing.</title>
        <authorList>
            <person name="Shih P.M."/>
            <person name="Wu D."/>
            <person name="Latifi A."/>
            <person name="Axen S.D."/>
            <person name="Fewer D.P."/>
            <person name="Talla E."/>
            <person name="Calteau A."/>
            <person name="Cai F."/>
            <person name="Tandeau de Marsac N."/>
            <person name="Rippka R."/>
            <person name="Herdman M."/>
            <person name="Sivonen K."/>
            <person name="Coursin T."/>
            <person name="Laurent T."/>
            <person name="Goodwin L."/>
            <person name="Nolan M."/>
            <person name="Davenport K.W."/>
            <person name="Han C.S."/>
            <person name="Rubin E.M."/>
            <person name="Eisen J.A."/>
            <person name="Woyke T."/>
            <person name="Gugger M."/>
            <person name="Kerfeld C.A."/>
        </authorList>
    </citation>
    <scope>NUCLEOTIDE SEQUENCE [LARGE SCALE GENOMIC DNA]</scope>
    <source>
        <strain evidence="6">ATCC 29371 / PCC 7437</strain>
    </source>
</reference>
<evidence type="ECO:0000256" key="3">
    <source>
        <dbReference type="PIRSR" id="PIRSR015753-3"/>
    </source>
</evidence>
<evidence type="ECO:0000256" key="1">
    <source>
        <dbReference type="PIRSR" id="PIRSR015753-1"/>
    </source>
</evidence>
<dbReference type="GO" id="GO:0005737">
    <property type="term" value="C:cytoplasm"/>
    <property type="evidence" value="ECO:0007669"/>
    <property type="project" value="TreeGrafter"/>
</dbReference>
<dbReference type="Gene3D" id="3.40.30.10">
    <property type="entry name" value="Glutaredoxin"/>
    <property type="match status" value="1"/>
</dbReference>
<dbReference type="PIRSF" id="PIRSF015753">
    <property type="entry name" value="GST"/>
    <property type="match status" value="1"/>
</dbReference>
<keyword evidence="5" id="KW-0808">Transferase</keyword>
<dbReference type="InterPro" id="IPR036282">
    <property type="entry name" value="Glutathione-S-Trfase_C_sf"/>
</dbReference>
<dbReference type="Proteomes" id="UP000010473">
    <property type="component" value="Chromosome"/>
</dbReference>
<feature type="binding site" evidence="2">
    <location>
        <begin position="124"/>
        <end position="127"/>
    </location>
    <ligand>
        <name>glutathione</name>
        <dbReference type="ChEBI" id="CHEBI:57925"/>
    </ligand>
</feature>
<dbReference type="Pfam" id="PF13410">
    <property type="entry name" value="GST_C_2"/>
    <property type="match status" value="1"/>
</dbReference>
<feature type="binding site" evidence="2">
    <location>
        <begin position="142"/>
        <end position="143"/>
    </location>
    <ligand>
        <name>glutathione</name>
        <dbReference type="ChEBI" id="CHEBI:57925"/>
    </ligand>
</feature>
<dbReference type="FunFam" id="3.40.30.10:FF:000058">
    <property type="entry name" value="Glutathione S-transferase, omega"/>
    <property type="match status" value="1"/>
</dbReference>
<dbReference type="KEGG" id="scs:Sta7437_0446"/>
<dbReference type="InterPro" id="IPR036249">
    <property type="entry name" value="Thioredoxin-like_sf"/>
</dbReference>
<dbReference type="GO" id="GO:0004364">
    <property type="term" value="F:glutathione transferase activity"/>
    <property type="evidence" value="ECO:0007669"/>
    <property type="project" value="UniProtKB-EC"/>
</dbReference>
<feature type="site" description="Lowers pKa of active site Cys" evidence="3">
    <location>
        <position position="290"/>
    </location>
</feature>
<dbReference type="PATRIC" id="fig|111780.3.peg.462"/>
<dbReference type="AlphaFoldDB" id="K9XN87"/>
<protein>
    <submittedName>
        <fullName evidence="5">Glutathione transferase</fullName>
        <ecNumber evidence="5">2.5.1.18</ecNumber>
    </submittedName>
</protein>
<dbReference type="SFLD" id="SFLDS00019">
    <property type="entry name" value="Glutathione_Transferase_(cytos"/>
    <property type="match status" value="1"/>
</dbReference>
<evidence type="ECO:0000313" key="6">
    <source>
        <dbReference type="Proteomes" id="UP000010473"/>
    </source>
</evidence>
<dbReference type="OrthoDB" id="9769158at2"/>
<dbReference type="InterPro" id="IPR016639">
    <property type="entry name" value="GST_Omega/GSH"/>
</dbReference>
<feature type="binding site" evidence="2">
    <location>
        <position position="91"/>
    </location>
    <ligand>
        <name>glutathione</name>
        <dbReference type="ChEBI" id="CHEBI:57925"/>
    </ligand>
</feature>
<dbReference type="Pfam" id="PF13409">
    <property type="entry name" value="GST_N_2"/>
    <property type="match status" value="1"/>
</dbReference>
<dbReference type="Gene3D" id="1.20.1050.10">
    <property type="match status" value="1"/>
</dbReference>
<organism evidence="5 6">
    <name type="scientific">Stanieria cyanosphaera (strain ATCC 29371 / PCC 7437)</name>
    <dbReference type="NCBI Taxonomy" id="111780"/>
    <lineage>
        <taxon>Bacteria</taxon>
        <taxon>Bacillati</taxon>
        <taxon>Cyanobacteriota</taxon>
        <taxon>Cyanophyceae</taxon>
        <taxon>Pleurocapsales</taxon>
        <taxon>Dermocarpellaceae</taxon>
        <taxon>Stanieria</taxon>
    </lineage>
</organism>
<dbReference type="InterPro" id="IPR004045">
    <property type="entry name" value="Glutathione_S-Trfase_N"/>
</dbReference>
<keyword evidence="6" id="KW-1185">Reference proteome</keyword>
<feature type="active site" description="Nucleophile" evidence="1">
    <location>
        <position position="58"/>
    </location>
</feature>
<feature type="active site" description="Proton donor/acceptor" evidence="1">
    <location>
        <position position="189"/>
    </location>
</feature>
<feature type="domain" description="GST C-terminal" evidence="4">
    <location>
        <begin position="163"/>
        <end position="293"/>
    </location>
</feature>
<evidence type="ECO:0000259" key="4">
    <source>
        <dbReference type="PROSITE" id="PS50405"/>
    </source>
</evidence>
<dbReference type="SFLD" id="SFLDG01206">
    <property type="entry name" value="Xi.1"/>
    <property type="match status" value="1"/>
</dbReference>
<dbReference type="CDD" id="cd03190">
    <property type="entry name" value="GST_C_Omega_like"/>
    <property type="match status" value="1"/>
</dbReference>
<dbReference type="PANTHER" id="PTHR32419:SF6">
    <property type="entry name" value="GLUTATHIONE S-TRANSFERASE OMEGA-LIKE 1-RELATED"/>
    <property type="match status" value="1"/>
</dbReference>
<proteinExistence type="predicted"/>
<dbReference type="RefSeq" id="WP_015191728.1">
    <property type="nucleotide sequence ID" value="NC_019748.1"/>
</dbReference>
<name>K9XN87_STAC7</name>
<dbReference type="eggNOG" id="COG0435">
    <property type="taxonomic scope" value="Bacteria"/>
</dbReference>
<gene>
    <name evidence="5" type="ordered locus">Sta7437_0446</name>
</gene>
<evidence type="ECO:0000256" key="2">
    <source>
        <dbReference type="PIRSR" id="PIRSR015753-2"/>
    </source>
</evidence>
<dbReference type="EC" id="2.5.1.18" evidence="5"/>
<dbReference type="HOGENOM" id="CLU_037263_1_0_3"/>
<feature type="site" description="Lowers pKa of active site Cys" evidence="3">
    <location>
        <position position="247"/>
    </location>
</feature>
<dbReference type="InterPro" id="IPR010987">
    <property type="entry name" value="Glutathione-S-Trfase_C-like"/>
</dbReference>
<dbReference type="InterPro" id="IPR047047">
    <property type="entry name" value="GST_Omega-like_C"/>
</dbReference>
<dbReference type="PANTHER" id="PTHR32419">
    <property type="entry name" value="GLUTATHIONYL-HYDROQUINONE REDUCTASE"/>
    <property type="match status" value="1"/>
</dbReference>
<sequence>MATGIMIDGKWQKQSYQSDRSGNFQRNPTTFRDRITADGSSGFKAEANRYHLYVSYACPWAHRTLIVRKLKGLEDVISLSVVHPFMGDEGWTFADFSGTIPDPIHHAKYLREIYAHADSNYTGRVTVPILWDKQTNRIVNNESREIIEMFDQELTALATKKITLYPEQLKDQINQTIDEIYNPINNGVYRAGFATSQEAYNEAVIELFENLDHWNHILGEQRFLCGNSFTAADICMFTTLLRFDLVYYVHFKCNLRHIWEYENLWNYLKEIYQHSGIKETCKLDHIKRHYYQSHPHINPSGIVPLGPIIDFDTPHNRNKFNSKAN</sequence>
<dbReference type="SFLD" id="SFLDG01148">
    <property type="entry name" value="Xi_(cytGST)"/>
    <property type="match status" value="1"/>
</dbReference>
<dbReference type="SUPFAM" id="SSF52833">
    <property type="entry name" value="Thioredoxin-like"/>
    <property type="match status" value="1"/>
</dbReference>
<evidence type="ECO:0000313" key="5">
    <source>
        <dbReference type="EMBL" id="AFZ34055.1"/>
    </source>
</evidence>
<accession>K9XN87</accession>
<dbReference type="SUPFAM" id="SSF47616">
    <property type="entry name" value="GST C-terminal domain-like"/>
    <property type="match status" value="1"/>
</dbReference>
<dbReference type="EMBL" id="CP003653">
    <property type="protein sequence ID" value="AFZ34055.1"/>
    <property type="molecule type" value="Genomic_DNA"/>
</dbReference>
<dbReference type="PROSITE" id="PS50405">
    <property type="entry name" value="GST_CTER"/>
    <property type="match status" value="1"/>
</dbReference>